<organism evidence="2 3">
    <name type="scientific">Cichlidogyrus casuarinus</name>
    <dbReference type="NCBI Taxonomy" id="1844966"/>
    <lineage>
        <taxon>Eukaryota</taxon>
        <taxon>Metazoa</taxon>
        <taxon>Spiralia</taxon>
        <taxon>Lophotrochozoa</taxon>
        <taxon>Platyhelminthes</taxon>
        <taxon>Monogenea</taxon>
        <taxon>Monopisthocotylea</taxon>
        <taxon>Dactylogyridea</taxon>
        <taxon>Ancyrocephalidae</taxon>
        <taxon>Cichlidogyrus</taxon>
    </lineage>
</organism>
<feature type="region of interest" description="Disordered" evidence="1">
    <location>
        <begin position="402"/>
        <end position="429"/>
    </location>
</feature>
<feature type="compositionally biased region" description="Polar residues" evidence="1">
    <location>
        <begin position="419"/>
        <end position="429"/>
    </location>
</feature>
<evidence type="ECO:0000313" key="2">
    <source>
        <dbReference type="EMBL" id="KAL3319043.1"/>
    </source>
</evidence>
<evidence type="ECO:0000256" key="1">
    <source>
        <dbReference type="SAM" id="MobiDB-lite"/>
    </source>
</evidence>
<feature type="compositionally biased region" description="Low complexity" evidence="1">
    <location>
        <begin position="402"/>
        <end position="411"/>
    </location>
</feature>
<reference evidence="2 3" key="1">
    <citation type="submission" date="2024-11" db="EMBL/GenBank/DDBJ databases">
        <title>Adaptive evolution of stress response genes in parasites aligns with host niche diversity.</title>
        <authorList>
            <person name="Hahn C."/>
            <person name="Resl P."/>
        </authorList>
    </citation>
    <scope>NUCLEOTIDE SEQUENCE [LARGE SCALE GENOMIC DNA]</scope>
    <source>
        <strain evidence="2">EGGRZ-B1_66</strain>
        <tissue evidence="2">Body</tissue>
    </source>
</reference>
<protein>
    <submittedName>
        <fullName evidence="2">Uncharacterized protein</fullName>
    </submittedName>
</protein>
<accession>A0ABD2QHM6</accession>
<comment type="caution">
    <text evidence="2">The sequence shown here is derived from an EMBL/GenBank/DDBJ whole genome shotgun (WGS) entry which is preliminary data.</text>
</comment>
<dbReference type="AlphaFoldDB" id="A0ABD2QHM6"/>
<dbReference type="EMBL" id="JBJKFK010000176">
    <property type="protein sequence ID" value="KAL3319043.1"/>
    <property type="molecule type" value="Genomic_DNA"/>
</dbReference>
<keyword evidence="3" id="KW-1185">Reference proteome</keyword>
<sequence>MDALDLFQLKNSVENNFTASQISGDETQKTTHGFDYQKLVATALSAQASDSNKHSDKVNSSDSLYFCQEKSFQPESFAAQPQMYAPEVDSGNLISINSNNFVLQSQHPQRISSPNSLSLINEASAHSQQTPIYQTFSAVDENREPAKSDAAQKTNLWFEHFRASSLFSGAPPSVSCTDTGSVICSDAQNSEQNLSFALYPQQDGSNVIPLDCTNYLMSHTGMVPAVAEGLLTQDQQMVDLSGYQTLGNVGTAYSTIELANLVQGDQNLFQSVDKRQPRGQAHRTRSKANEKNTATCAYAVDQLGNLYFEVPNSESASYDHLIGHEGLVFDNVAPQTGNERASLDQMYRMCICVCVFISRESRFVSFPSIDRHLGRALSAKGNQTTTRMRFNNSWSHLLTLTPPETESTSTPKLAPARNFNYQSTNKPKKTMTTAFNNKQSRGELFPSAESSSIYSQMFDLRLNPSKVQQNKLSPSEFNASMAQLFSQTTNEFTRQNSYNPLLPGFAGVDYTKSSCNNKWNPPSSNCWSCYPYNELKNDLFSAYNSENNSFESFVSGRMGSFSPGIFSNAPKGKNGGRTRKNLKNGKAKKEELGEKSLQVQPLSPKKGESRCSSVFDDSASSKWRRLNLHEKRGVLSLTYHLSHNPPNSF</sequence>
<feature type="compositionally biased region" description="Basic residues" evidence="1">
    <location>
        <begin position="574"/>
        <end position="586"/>
    </location>
</feature>
<name>A0ABD2QHM6_9PLAT</name>
<evidence type="ECO:0000313" key="3">
    <source>
        <dbReference type="Proteomes" id="UP001626550"/>
    </source>
</evidence>
<feature type="region of interest" description="Disordered" evidence="1">
    <location>
        <begin position="565"/>
        <end position="591"/>
    </location>
</feature>
<dbReference type="Proteomes" id="UP001626550">
    <property type="component" value="Unassembled WGS sequence"/>
</dbReference>
<gene>
    <name evidence="2" type="ORF">Ciccas_002293</name>
</gene>
<proteinExistence type="predicted"/>